<dbReference type="RefSeq" id="WP_366087319.1">
    <property type="nucleotide sequence ID" value="NZ_JBFASG010000006.1"/>
</dbReference>
<protein>
    <submittedName>
        <fullName evidence="3">Family 2B encapsulin nanocompartment shell protein</fullName>
    </submittedName>
</protein>
<keyword evidence="4" id="KW-1185">Reference proteome</keyword>
<dbReference type="PANTHER" id="PTHR24567">
    <property type="entry name" value="CRP FAMILY TRANSCRIPTIONAL REGULATORY PROTEIN"/>
    <property type="match status" value="1"/>
</dbReference>
<evidence type="ECO:0000313" key="4">
    <source>
        <dbReference type="Proteomes" id="UP001552479"/>
    </source>
</evidence>
<dbReference type="InterPro" id="IPR045641">
    <property type="entry name" value="SrpI-like"/>
</dbReference>
<dbReference type="Gene3D" id="2.60.120.10">
    <property type="entry name" value="Jelly Rolls"/>
    <property type="match status" value="1"/>
</dbReference>
<dbReference type="Pfam" id="PF19307">
    <property type="entry name" value="SrpI-like"/>
    <property type="match status" value="1"/>
</dbReference>
<reference evidence="3 4" key="1">
    <citation type="submission" date="2024-06" db="EMBL/GenBank/DDBJ databases">
        <title>The Natural Products Discovery Center: Release of the First 8490 Sequenced Strains for Exploring Actinobacteria Biosynthetic Diversity.</title>
        <authorList>
            <person name="Kalkreuter E."/>
            <person name="Kautsar S.A."/>
            <person name="Yang D."/>
            <person name="Bader C.D."/>
            <person name="Teijaro C.N."/>
            <person name="Fluegel L."/>
            <person name="Davis C.M."/>
            <person name="Simpson J.R."/>
            <person name="Lauterbach L."/>
            <person name="Steele A.D."/>
            <person name="Gui C."/>
            <person name="Meng S."/>
            <person name="Li G."/>
            <person name="Viehrig K."/>
            <person name="Ye F."/>
            <person name="Su P."/>
            <person name="Kiefer A.F."/>
            <person name="Nichols A."/>
            <person name="Cepeda A.J."/>
            <person name="Yan W."/>
            <person name="Fan B."/>
            <person name="Jiang Y."/>
            <person name="Adhikari A."/>
            <person name="Zheng C.-J."/>
            <person name="Schuster L."/>
            <person name="Cowan T.M."/>
            <person name="Smanski M.J."/>
            <person name="Chevrette M.G."/>
            <person name="De Carvalho L.P.S."/>
            <person name="Shen B."/>
        </authorList>
    </citation>
    <scope>NUCLEOTIDE SEQUENCE [LARGE SCALE GENOMIC DNA]</scope>
    <source>
        <strain evidence="3 4">NPDC053791</strain>
    </source>
</reference>
<accession>A0ABV3IRK1</accession>
<dbReference type="Proteomes" id="UP001552479">
    <property type="component" value="Unassembled WGS sequence"/>
</dbReference>
<dbReference type="InterPro" id="IPR018490">
    <property type="entry name" value="cNMP-bd_dom_sf"/>
</dbReference>
<dbReference type="PANTHER" id="PTHR24567:SF74">
    <property type="entry name" value="HTH-TYPE TRANSCRIPTIONAL REGULATOR ARCR"/>
    <property type="match status" value="1"/>
</dbReference>
<feature type="domain" description="Cyclic nucleotide-binding" evidence="2">
    <location>
        <begin position="106"/>
        <end position="212"/>
    </location>
</feature>
<feature type="region of interest" description="Disordered" evidence="1">
    <location>
        <begin position="1"/>
        <end position="20"/>
    </location>
</feature>
<feature type="compositionally biased region" description="Basic and acidic residues" evidence="1">
    <location>
        <begin position="216"/>
        <end position="232"/>
    </location>
</feature>
<dbReference type="PROSITE" id="PS50042">
    <property type="entry name" value="CNMP_BINDING_3"/>
    <property type="match status" value="1"/>
</dbReference>
<evidence type="ECO:0000259" key="2">
    <source>
        <dbReference type="PROSITE" id="PS50042"/>
    </source>
</evidence>
<proteinExistence type="predicted"/>
<feature type="compositionally biased region" description="Polar residues" evidence="1">
    <location>
        <begin position="1"/>
        <end position="15"/>
    </location>
</feature>
<dbReference type="InterPro" id="IPR000595">
    <property type="entry name" value="cNMP-bd_dom"/>
</dbReference>
<organism evidence="3 4">
    <name type="scientific">Streptomyces roseoverticillatus</name>
    <dbReference type="NCBI Taxonomy" id="66429"/>
    <lineage>
        <taxon>Bacteria</taxon>
        <taxon>Bacillati</taxon>
        <taxon>Actinomycetota</taxon>
        <taxon>Actinomycetes</taxon>
        <taxon>Kitasatosporales</taxon>
        <taxon>Streptomycetaceae</taxon>
        <taxon>Streptomyces</taxon>
    </lineage>
</organism>
<gene>
    <name evidence="3" type="ORF">AB0L03_08410</name>
</gene>
<dbReference type="SMART" id="SM00100">
    <property type="entry name" value="cNMP"/>
    <property type="match status" value="1"/>
</dbReference>
<dbReference type="InterPro" id="IPR049817">
    <property type="entry name" value="Encap_f2b"/>
</dbReference>
<evidence type="ECO:0000313" key="3">
    <source>
        <dbReference type="EMBL" id="MEV4922862.1"/>
    </source>
</evidence>
<dbReference type="Pfam" id="PF00027">
    <property type="entry name" value="cNMP_binding"/>
    <property type="match status" value="1"/>
</dbReference>
<comment type="caution">
    <text evidence="3">The sequence shown here is derived from an EMBL/GenBank/DDBJ whole genome shotgun (WGS) entry which is preliminary data.</text>
</comment>
<dbReference type="SUPFAM" id="SSF51206">
    <property type="entry name" value="cAMP-binding domain-like"/>
    <property type="match status" value="1"/>
</dbReference>
<dbReference type="EMBL" id="JBFASG010000006">
    <property type="protein sequence ID" value="MEV4922862.1"/>
    <property type="molecule type" value="Genomic_DNA"/>
</dbReference>
<dbReference type="NCBIfam" id="NF041163">
    <property type="entry name" value="encap_f2b"/>
    <property type="match status" value="1"/>
</dbReference>
<feature type="region of interest" description="Disordered" evidence="1">
    <location>
        <begin position="216"/>
        <end position="240"/>
    </location>
</feature>
<dbReference type="InterPro" id="IPR050397">
    <property type="entry name" value="Env_Response_Regulators"/>
</dbReference>
<name>A0ABV3IRK1_9ACTN</name>
<sequence length="475" mass="52125">MSTAAHRQQPEQPEQQAGRAQLSLGIAAARNLATTTKTAPQMQGVSSRWLLRTLPWVEVKGGTYRVNRRLVYEVGDGRVTFVQEGATVRVVPAELGELPLLRGFDDAEALRALAERCRQEEYEPGQVIAERGRTVDHVYLLAHGKVEKAGSGKYGEETRRGVLADGGFFGGRAVAETPGTWEFTARAMTACTVLALPRTAYEEVAGRNERLRAHVRRREAEQARPRNKKGESDIALASGHTGAPVLPGTFVDYELSPREYELSVAQTVLRVHSRVADLYNEPMDQIEQQLRLTIEALRERQESELVNNPEFGLLHNADHSQRISTHSGPPTPDDMDELLSMRRGTKAFFAHPRAISAFARECNKRGLSFDSADVGGHAVPAWRGVPILPCGKIPVSEEGTSSILAMRLGEAEEGVVGLRQTGIPDEYEPGLNVRFMGINDQALISYLVSTYYSAAVLVPDALGVLENAEVFHTPS</sequence>
<dbReference type="CDD" id="cd00038">
    <property type="entry name" value="CAP_ED"/>
    <property type="match status" value="1"/>
</dbReference>
<dbReference type="InterPro" id="IPR014710">
    <property type="entry name" value="RmlC-like_jellyroll"/>
</dbReference>
<evidence type="ECO:0000256" key="1">
    <source>
        <dbReference type="SAM" id="MobiDB-lite"/>
    </source>
</evidence>